<evidence type="ECO:0000256" key="1">
    <source>
        <dbReference type="SAM" id="MobiDB-lite"/>
    </source>
</evidence>
<feature type="non-terminal residue" evidence="2">
    <location>
        <position position="62"/>
    </location>
</feature>
<organism evidence="2 3">
    <name type="scientific">Tricholaema leucomelas</name>
    <name type="common">pied barbet</name>
    <dbReference type="NCBI Taxonomy" id="240729"/>
    <lineage>
        <taxon>Eukaryota</taxon>
        <taxon>Metazoa</taxon>
        <taxon>Chordata</taxon>
        <taxon>Craniata</taxon>
        <taxon>Vertebrata</taxon>
        <taxon>Euteleostomi</taxon>
        <taxon>Archelosauria</taxon>
        <taxon>Archosauria</taxon>
        <taxon>Dinosauria</taxon>
        <taxon>Saurischia</taxon>
        <taxon>Theropoda</taxon>
        <taxon>Coelurosauria</taxon>
        <taxon>Aves</taxon>
        <taxon>Neognathae</taxon>
        <taxon>Neoaves</taxon>
        <taxon>Telluraves</taxon>
        <taxon>Coraciimorphae</taxon>
        <taxon>Piciformes</taxon>
        <taxon>Lybiidae</taxon>
        <taxon>Tricholaema lacrymosa</taxon>
    </lineage>
</organism>
<sequence length="62" mass="6963">RPAQSKTQKKERAAAAQQAQQDFGTVPHSFVFHRGRVGSSVRQLIADVRRVMEPYTARALQV</sequence>
<dbReference type="InterPro" id="IPR045112">
    <property type="entry name" value="PPAN-like"/>
</dbReference>
<dbReference type="AlphaFoldDB" id="A0A852IKP1"/>
<comment type="caution">
    <text evidence="2">The sequence shown here is derived from an EMBL/GenBank/DDBJ whole genome shotgun (WGS) entry which is preliminary data.</text>
</comment>
<dbReference type="GO" id="GO:0019843">
    <property type="term" value="F:rRNA binding"/>
    <property type="evidence" value="ECO:0007669"/>
    <property type="project" value="TreeGrafter"/>
</dbReference>
<reference evidence="2" key="1">
    <citation type="submission" date="2020-02" db="EMBL/GenBank/DDBJ databases">
        <title>Bird 10,000 Genomes (B10K) Project - Family phase.</title>
        <authorList>
            <person name="Zhang G."/>
        </authorList>
    </citation>
    <scope>NUCLEOTIDE SEQUENCE</scope>
    <source>
        <strain evidence="2">B10K-DU-002-37</strain>
        <tissue evidence="2">Muscle</tissue>
    </source>
</reference>
<dbReference type="Proteomes" id="UP000627253">
    <property type="component" value="Unassembled WGS sequence"/>
</dbReference>
<accession>A0A852IKP1</accession>
<name>A0A852IKP1_9PICI</name>
<dbReference type="PANTHER" id="PTHR12661:SF5">
    <property type="entry name" value="SUPPRESSOR OF SWI4 1 HOMOLOG"/>
    <property type="match status" value="1"/>
</dbReference>
<feature type="non-terminal residue" evidence="2">
    <location>
        <position position="1"/>
    </location>
</feature>
<dbReference type="PANTHER" id="PTHR12661">
    <property type="entry name" value="PETER PAN-RELATED"/>
    <property type="match status" value="1"/>
</dbReference>
<feature type="region of interest" description="Disordered" evidence="1">
    <location>
        <begin position="1"/>
        <end position="21"/>
    </location>
</feature>
<dbReference type="GO" id="GO:0030687">
    <property type="term" value="C:preribosome, large subunit precursor"/>
    <property type="evidence" value="ECO:0007669"/>
    <property type="project" value="TreeGrafter"/>
</dbReference>
<dbReference type="GO" id="GO:0000027">
    <property type="term" value="P:ribosomal large subunit assembly"/>
    <property type="evidence" value="ECO:0007669"/>
    <property type="project" value="TreeGrafter"/>
</dbReference>
<keyword evidence="3" id="KW-1185">Reference proteome</keyword>
<dbReference type="OrthoDB" id="10261452at2759"/>
<dbReference type="EMBL" id="WAAF01007335">
    <property type="protein sequence ID" value="NXX42592.1"/>
    <property type="molecule type" value="Genomic_DNA"/>
</dbReference>
<evidence type="ECO:0000313" key="2">
    <source>
        <dbReference type="EMBL" id="NXX42592.1"/>
    </source>
</evidence>
<evidence type="ECO:0000313" key="3">
    <source>
        <dbReference type="Proteomes" id="UP000627253"/>
    </source>
</evidence>
<gene>
    <name evidence="2" type="primary">Ppan</name>
    <name evidence="2" type="ORF">TRILEU_R15762</name>
</gene>
<protein>
    <submittedName>
        <fullName evidence="2">SSF1 protein</fullName>
    </submittedName>
</protein>
<proteinExistence type="predicted"/>